<gene>
    <name evidence="2" type="ORF">ACFFVD_03695</name>
</gene>
<keyword evidence="1" id="KW-1133">Transmembrane helix</keyword>
<reference evidence="2 3" key="1">
    <citation type="submission" date="2024-09" db="EMBL/GenBank/DDBJ databases">
        <authorList>
            <person name="Sun Q."/>
            <person name="Mori K."/>
        </authorList>
    </citation>
    <scope>NUCLEOTIDE SEQUENCE [LARGE SCALE GENOMIC DNA]</scope>
    <source>
        <strain evidence="2 3">CCM 7659</strain>
    </source>
</reference>
<keyword evidence="1" id="KW-0472">Membrane</keyword>
<name>A0ABV5JPL6_9ACTN</name>
<organism evidence="2 3">
    <name type="scientific">Dietzia aerolata</name>
    <dbReference type="NCBI Taxonomy" id="595984"/>
    <lineage>
        <taxon>Bacteria</taxon>
        <taxon>Bacillati</taxon>
        <taxon>Actinomycetota</taxon>
        <taxon>Actinomycetes</taxon>
        <taxon>Mycobacteriales</taxon>
        <taxon>Dietziaceae</taxon>
        <taxon>Dietzia</taxon>
    </lineage>
</organism>
<dbReference type="RefSeq" id="WP_182630928.1">
    <property type="nucleotide sequence ID" value="NZ_JBHMDY010000002.1"/>
</dbReference>
<comment type="caution">
    <text evidence="2">The sequence shown here is derived from an EMBL/GenBank/DDBJ whole genome shotgun (WGS) entry which is preliminary data.</text>
</comment>
<accession>A0ABV5JPL6</accession>
<dbReference type="Proteomes" id="UP001589700">
    <property type="component" value="Unassembled WGS sequence"/>
</dbReference>
<sequence length="57" mass="6247">MMVLVVSVVIALLILAGMFVAEFIIGLHRPAKRRAVRLNGEISNIGPARRVPDHQSI</sequence>
<evidence type="ECO:0000313" key="3">
    <source>
        <dbReference type="Proteomes" id="UP001589700"/>
    </source>
</evidence>
<evidence type="ECO:0000313" key="2">
    <source>
        <dbReference type="EMBL" id="MFB9258895.1"/>
    </source>
</evidence>
<feature type="transmembrane region" description="Helical" evidence="1">
    <location>
        <begin position="6"/>
        <end position="27"/>
    </location>
</feature>
<keyword evidence="3" id="KW-1185">Reference proteome</keyword>
<dbReference type="EMBL" id="JBHMDY010000002">
    <property type="protein sequence ID" value="MFB9258895.1"/>
    <property type="molecule type" value="Genomic_DNA"/>
</dbReference>
<protein>
    <submittedName>
        <fullName evidence="2">Uncharacterized protein</fullName>
    </submittedName>
</protein>
<evidence type="ECO:0000256" key="1">
    <source>
        <dbReference type="SAM" id="Phobius"/>
    </source>
</evidence>
<keyword evidence="1" id="KW-0812">Transmembrane</keyword>
<proteinExistence type="predicted"/>